<dbReference type="AlphaFoldDB" id="A0A8S1Q2P9"/>
<sequence length="76" mass="9112">MLHSFWIKLKKENMEDSLQQINGNKYVQMKRKLGQVQLLPNCSYITDVSTDFKRMNLTSEFKIINRQCSYLHQQND</sequence>
<accession>A0A8S1Q2P9</accession>
<name>A0A8S1Q2P9_PARPR</name>
<dbReference type="EMBL" id="CAJJDM010000146">
    <property type="protein sequence ID" value="CAD8109919.1"/>
    <property type="molecule type" value="Genomic_DNA"/>
</dbReference>
<organism evidence="1 2">
    <name type="scientific">Paramecium primaurelia</name>
    <dbReference type="NCBI Taxonomy" id="5886"/>
    <lineage>
        <taxon>Eukaryota</taxon>
        <taxon>Sar</taxon>
        <taxon>Alveolata</taxon>
        <taxon>Ciliophora</taxon>
        <taxon>Intramacronucleata</taxon>
        <taxon>Oligohymenophorea</taxon>
        <taxon>Peniculida</taxon>
        <taxon>Parameciidae</taxon>
        <taxon>Paramecium</taxon>
    </lineage>
</organism>
<keyword evidence="2" id="KW-1185">Reference proteome</keyword>
<proteinExistence type="predicted"/>
<evidence type="ECO:0000313" key="2">
    <source>
        <dbReference type="Proteomes" id="UP000688137"/>
    </source>
</evidence>
<gene>
    <name evidence="1" type="ORF">PPRIM_AZ9-3.1.T1420052</name>
</gene>
<protein>
    <submittedName>
        <fullName evidence="1">Uncharacterized protein</fullName>
    </submittedName>
</protein>
<dbReference type="Proteomes" id="UP000688137">
    <property type="component" value="Unassembled WGS sequence"/>
</dbReference>
<reference evidence="1" key="1">
    <citation type="submission" date="2021-01" db="EMBL/GenBank/DDBJ databases">
        <authorList>
            <consortium name="Genoscope - CEA"/>
            <person name="William W."/>
        </authorList>
    </citation>
    <scope>NUCLEOTIDE SEQUENCE</scope>
</reference>
<comment type="caution">
    <text evidence="1">The sequence shown here is derived from an EMBL/GenBank/DDBJ whole genome shotgun (WGS) entry which is preliminary data.</text>
</comment>
<evidence type="ECO:0000313" key="1">
    <source>
        <dbReference type="EMBL" id="CAD8109919.1"/>
    </source>
</evidence>